<evidence type="ECO:0000313" key="4">
    <source>
        <dbReference type="Proteomes" id="UP001595476"/>
    </source>
</evidence>
<keyword evidence="2" id="KW-0812">Transmembrane</keyword>
<keyword evidence="4" id="KW-1185">Reference proteome</keyword>
<proteinExistence type="predicted"/>
<dbReference type="EMBL" id="JBHRSZ010000002">
    <property type="protein sequence ID" value="MFC3149823.1"/>
    <property type="molecule type" value="Genomic_DNA"/>
</dbReference>
<feature type="compositionally biased region" description="Low complexity" evidence="1">
    <location>
        <begin position="365"/>
        <end position="385"/>
    </location>
</feature>
<keyword evidence="3" id="KW-0378">Hydrolase</keyword>
<accession>A0ABV7H7E4</accession>
<dbReference type="InterPro" id="IPR014553">
    <property type="entry name" value="Aminopept"/>
</dbReference>
<dbReference type="EC" id="3.4.11.-" evidence="3"/>
<protein>
    <submittedName>
        <fullName evidence="3">Aminopeptidase</fullName>
        <ecNumber evidence="3">3.4.11.-</ecNumber>
    </submittedName>
</protein>
<feature type="transmembrane region" description="Helical" evidence="2">
    <location>
        <begin position="16"/>
        <end position="35"/>
    </location>
</feature>
<name>A0ABV7H7E4_9GAMM</name>
<keyword evidence="3" id="KW-0645">Protease</keyword>
<evidence type="ECO:0000256" key="2">
    <source>
        <dbReference type="SAM" id="Phobius"/>
    </source>
</evidence>
<evidence type="ECO:0000313" key="3">
    <source>
        <dbReference type="EMBL" id="MFC3149823.1"/>
    </source>
</evidence>
<keyword evidence="2" id="KW-1133">Transmembrane helix</keyword>
<feature type="region of interest" description="Disordered" evidence="1">
    <location>
        <begin position="362"/>
        <end position="405"/>
    </location>
</feature>
<dbReference type="GO" id="GO:0004177">
    <property type="term" value="F:aminopeptidase activity"/>
    <property type="evidence" value="ECO:0007669"/>
    <property type="project" value="UniProtKB-KW"/>
</dbReference>
<evidence type="ECO:0000256" key="1">
    <source>
        <dbReference type="SAM" id="MobiDB-lite"/>
    </source>
</evidence>
<dbReference type="RefSeq" id="WP_386715492.1">
    <property type="nucleotide sequence ID" value="NZ_JBHRSZ010000002.1"/>
</dbReference>
<organism evidence="3 4">
    <name type="scientific">Litoribrevibacter euphylliae</name>
    <dbReference type="NCBI Taxonomy" id="1834034"/>
    <lineage>
        <taxon>Bacteria</taxon>
        <taxon>Pseudomonadati</taxon>
        <taxon>Pseudomonadota</taxon>
        <taxon>Gammaproteobacteria</taxon>
        <taxon>Oceanospirillales</taxon>
        <taxon>Oceanospirillaceae</taxon>
        <taxon>Litoribrevibacter</taxon>
    </lineage>
</organism>
<keyword evidence="2" id="KW-0472">Membrane</keyword>
<sequence length="405" mass="46861">MERLSFVGKRKFSNELAFRVIALFTLTFSVVFLQGCEQIGYYGQAVQGHIDIMFSQESIDNLIDDPKTDPKLKKRLNEVVSALEFAEHELSIPQAQTNYRSFVQLDRQYPVWSVVAAPDDSLTPRQWCYPFVGCASYRGYYSEQAALAYARAIADEGNMDTHVGGADAYSTLGWFDDPVLSTFFRRDEIGLHALIFHELAHQVLYLKGDSTFNESFASAVEESGVELWLKDRPELITKFQARRERSKGFTQLLRATRTKLDSVYQSDLSRNEKLEQKEQILSELTENYKQLKHTQWQDYAGYDRWFEKPVNNARLALVSTYNRWVPAFKEWIQQCNYDFPTFYEEVRKLSEQEKEERERVLNLFTSQSSRSNQTDTTSQTDTLQSPKASDTTDAQPLPCKYSPNN</sequence>
<keyword evidence="3" id="KW-0031">Aminopeptidase</keyword>
<dbReference type="Pfam" id="PF10023">
    <property type="entry name" value="Aminopep"/>
    <property type="match status" value="1"/>
</dbReference>
<dbReference type="PIRSF" id="PIRSF029285">
    <property type="entry name" value="Aminopept"/>
    <property type="match status" value="1"/>
</dbReference>
<dbReference type="Proteomes" id="UP001595476">
    <property type="component" value="Unassembled WGS sequence"/>
</dbReference>
<gene>
    <name evidence="3" type="ORF">ACFOEK_02150</name>
</gene>
<comment type="caution">
    <text evidence="3">The sequence shown here is derived from an EMBL/GenBank/DDBJ whole genome shotgun (WGS) entry which is preliminary data.</text>
</comment>
<reference evidence="4" key="1">
    <citation type="journal article" date="2019" name="Int. J. Syst. Evol. Microbiol.">
        <title>The Global Catalogue of Microorganisms (GCM) 10K type strain sequencing project: providing services to taxonomists for standard genome sequencing and annotation.</title>
        <authorList>
            <consortium name="The Broad Institute Genomics Platform"/>
            <consortium name="The Broad Institute Genome Sequencing Center for Infectious Disease"/>
            <person name="Wu L."/>
            <person name="Ma J."/>
        </authorList>
    </citation>
    <scope>NUCLEOTIDE SEQUENCE [LARGE SCALE GENOMIC DNA]</scope>
    <source>
        <strain evidence="4">KCTC 52438</strain>
    </source>
</reference>